<reference evidence="2 3" key="1">
    <citation type="submission" date="2023-09" db="EMBL/GenBank/DDBJ databases">
        <title>Genomes of two closely related lineages of the louse Polyplax serrata with different host specificities.</title>
        <authorList>
            <person name="Martinu J."/>
            <person name="Tarabai H."/>
            <person name="Stefka J."/>
            <person name="Hypsa V."/>
        </authorList>
    </citation>
    <scope>NUCLEOTIDE SEQUENCE [LARGE SCALE GENOMIC DNA]</scope>
    <source>
        <strain evidence="2">98ZLc_SE</strain>
    </source>
</reference>
<feature type="compositionally biased region" description="Basic and acidic residues" evidence="1">
    <location>
        <begin position="448"/>
        <end position="483"/>
    </location>
</feature>
<organism evidence="2 3">
    <name type="scientific">Polyplax serrata</name>
    <name type="common">Common mouse louse</name>
    <dbReference type="NCBI Taxonomy" id="468196"/>
    <lineage>
        <taxon>Eukaryota</taxon>
        <taxon>Metazoa</taxon>
        <taxon>Ecdysozoa</taxon>
        <taxon>Arthropoda</taxon>
        <taxon>Hexapoda</taxon>
        <taxon>Insecta</taxon>
        <taxon>Pterygota</taxon>
        <taxon>Neoptera</taxon>
        <taxon>Paraneoptera</taxon>
        <taxon>Psocodea</taxon>
        <taxon>Troctomorpha</taxon>
        <taxon>Phthiraptera</taxon>
        <taxon>Anoplura</taxon>
        <taxon>Polyplacidae</taxon>
        <taxon>Polyplax</taxon>
    </lineage>
</organism>
<feature type="compositionally biased region" description="Basic and acidic residues" evidence="1">
    <location>
        <begin position="406"/>
        <end position="429"/>
    </location>
</feature>
<feature type="compositionally biased region" description="Polar residues" evidence="1">
    <location>
        <begin position="395"/>
        <end position="405"/>
    </location>
</feature>
<feature type="compositionally biased region" description="Polar residues" evidence="1">
    <location>
        <begin position="484"/>
        <end position="497"/>
    </location>
</feature>
<gene>
    <name evidence="2" type="ORF">RUM44_013605</name>
</gene>
<name>A0ABR1BIW0_POLSC</name>
<evidence type="ECO:0000313" key="2">
    <source>
        <dbReference type="EMBL" id="KAK6641885.1"/>
    </source>
</evidence>
<dbReference type="EMBL" id="JAWJWF010000001">
    <property type="protein sequence ID" value="KAK6641885.1"/>
    <property type="molecule type" value="Genomic_DNA"/>
</dbReference>
<feature type="region of interest" description="Disordered" evidence="1">
    <location>
        <begin position="361"/>
        <end position="521"/>
    </location>
</feature>
<sequence>MFHLGSFESSLRNSDGGKKYAARKRKEAKLKFVDIHNNNNNNNKHKSLNGKVCGADRSRKDVDLSCKRKYSSDQCVPKSDESLTDSAVEVDHKVSGSSQETSVDGSIGLSESDNEKLKSSDCVNCEGMRRKHRDGDNGITSVDGACEQWIEPGRKRSWSAGVDVMGPKRVLKIRGPFGSLVDLSNPEERHPFDSPIEKCQSEPFSVVNLGVTVTSKNTSEAVMTLTEEDKLLQAIETLSKKFKDDGESFDAFEDLDVEKFENARVSKLFETYFKDVKTKDRKDWKGTIENLLDTLKDLDSSKSLTVTRETQKLSKLSSKEKKRYLRELDAYRNCKSGAKDEEIIKNILPNKKELLAMNKAKKATENEKKMQSTGTSRRSVLVTSTSGMEAVKPNLKNTVMSNLCTKSEEKPNVGKSDSDRKRSSIQDKTKKTKRELFFASNGAQSLTTKKENDDSKHSKQKIDITGRRTPKHENLSKPADSGRKSLSNGTSSLQRSSSGRKNRVAKAQEGELSNQEKNARNIQLVKGDQDEALVRKNCAQVVEKSLREQPEMTTLTNGKIRLGSPLPILETLYKRNEPLVGNVKKLISNFETNRSRQDQSGLEVSPTAKFGSIKPETPKKLEDAKKVRDLVCTEEIYEKVRYPVMANVNQIERARET</sequence>
<proteinExistence type="predicted"/>
<evidence type="ECO:0000313" key="3">
    <source>
        <dbReference type="Proteomes" id="UP001359485"/>
    </source>
</evidence>
<dbReference type="Proteomes" id="UP001359485">
    <property type="component" value="Unassembled WGS sequence"/>
</dbReference>
<feature type="region of interest" description="Disordered" evidence="1">
    <location>
        <begin position="1"/>
        <end position="23"/>
    </location>
</feature>
<feature type="region of interest" description="Disordered" evidence="1">
    <location>
        <begin position="73"/>
        <end position="113"/>
    </location>
</feature>
<feature type="compositionally biased region" description="Low complexity" evidence="1">
    <location>
        <begin position="372"/>
        <end position="387"/>
    </location>
</feature>
<feature type="compositionally biased region" description="Polar residues" evidence="1">
    <location>
        <begin position="95"/>
        <end position="104"/>
    </location>
</feature>
<protein>
    <submittedName>
        <fullName evidence="2">Uncharacterized protein</fullName>
    </submittedName>
</protein>
<accession>A0ABR1BIW0</accession>
<keyword evidence="3" id="KW-1185">Reference proteome</keyword>
<comment type="caution">
    <text evidence="2">The sequence shown here is derived from an EMBL/GenBank/DDBJ whole genome shotgun (WGS) entry which is preliminary data.</text>
</comment>
<evidence type="ECO:0000256" key="1">
    <source>
        <dbReference type="SAM" id="MobiDB-lite"/>
    </source>
</evidence>